<protein>
    <submittedName>
        <fullName evidence="11">Acyl-CoA dehydrogenase family protein</fullName>
    </submittedName>
</protein>
<evidence type="ECO:0000259" key="9">
    <source>
        <dbReference type="Pfam" id="PF02770"/>
    </source>
</evidence>
<evidence type="ECO:0000256" key="7">
    <source>
        <dbReference type="RuleBase" id="RU362125"/>
    </source>
</evidence>
<evidence type="ECO:0000259" key="8">
    <source>
        <dbReference type="Pfam" id="PF00441"/>
    </source>
</evidence>
<dbReference type="InterPro" id="IPR013786">
    <property type="entry name" value="AcylCoA_DH/ox_N"/>
</dbReference>
<gene>
    <name evidence="11" type="ORF">ACFY05_33985</name>
</gene>
<evidence type="ECO:0000259" key="10">
    <source>
        <dbReference type="Pfam" id="PF02771"/>
    </source>
</evidence>
<dbReference type="InterPro" id="IPR006091">
    <property type="entry name" value="Acyl-CoA_Oxase/DH_mid-dom"/>
</dbReference>
<dbReference type="Pfam" id="PF02771">
    <property type="entry name" value="Acyl-CoA_dh_N"/>
    <property type="match status" value="1"/>
</dbReference>
<evidence type="ECO:0000256" key="4">
    <source>
        <dbReference type="ARBA" id="ARBA00022630"/>
    </source>
</evidence>
<dbReference type="InterPro" id="IPR009100">
    <property type="entry name" value="AcylCoA_DH/oxidase_NM_dom_sf"/>
</dbReference>
<dbReference type="InterPro" id="IPR036250">
    <property type="entry name" value="AcylCo_DH-like_C"/>
</dbReference>
<proteinExistence type="inferred from homology"/>
<comment type="similarity">
    <text evidence="2 7">Belongs to the acyl-CoA dehydrogenase family.</text>
</comment>
<evidence type="ECO:0000256" key="1">
    <source>
        <dbReference type="ARBA" id="ARBA00001974"/>
    </source>
</evidence>
<dbReference type="SUPFAM" id="SSF47203">
    <property type="entry name" value="Acyl-CoA dehydrogenase C-terminal domain-like"/>
    <property type="match status" value="1"/>
</dbReference>
<dbReference type="SUPFAM" id="SSF56645">
    <property type="entry name" value="Acyl-CoA dehydrogenase NM domain-like"/>
    <property type="match status" value="1"/>
</dbReference>
<evidence type="ECO:0000256" key="6">
    <source>
        <dbReference type="ARBA" id="ARBA00023002"/>
    </source>
</evidence>
<evidence type="ECO:0000313" key="12">
    <source>
        <dbReference type="Proteomes" id="UP001602119"/>
    </source>
</evidence>
<sequence>MDFGFDDVTLELRERLTAFMDECVYPAEPAFAEQAAAGGWSPPPLLEELKAEARRRGLWNLFLPGEEGAGLTNLQYAPLAEIMGRSPAIAPAATNCAAPDTGNMELLAQFGTDRQREKYLEPLLDGRIRSAFAMTEPDVASSDATNIATSIVRDGDEYVVNGRKWFITGAMNPGCAVFIVMGKTDPSAPSHRRQSMILVPRDTPGLTVRRGMTVFGYDDADHGGHAEMIFEDVRVPADHLIGEEGDGFAIAQARLGPGRIHHCMRLIGIAERAVEMMCRRALDRTAFGKPIAQQGVVQDWIAESRVRIEQLRLLVLKTAWLMDTVGNRGAHTEIQAIKIATPATVEWILDKAIQTHGAGGLSQDFPLAAMWAGARSLRFADGPDEVHKRSLAYRELRTYMEDRA</sequence>
<keyword evidence="6 7" id="KW-0560">Oxidoreductase</keyword>
<dbReference type="PANTHER" id="PTHR48083">
    <property type="entry name" value="MEDIUM-CHAIN SPECIFIC ACYL-COA DEHYDROGENASE, MITOCHONDRIAL-RELATED"/>
    <property type="match status" value="1"/>
</dbReference>
<dbReference type="RefSeq" id="WP_387346342.1">
    <property type="nucleotide sequence ID" value="NZ_JBIAXI010000026.1"/>
</dbReference>
<dbReference type="Pfam" id="PF00441">
    <property type="entry name" value="Acyl-CoA_dh_1"/>
    <property type="match status" value="1"/>
</dbReference>
<dbReference type="PANTHER" id="PTHR48083:SF13">
    <property type="entry name" value="ACYL-COA DEHYDROGENASE FAMILY MEMBER 11"/>
    <property type="match status" value="1"/>
</dbReference>
<evidence type="ECO:0000256" key="3">
    <source>
        <dbReference type="ARBA" id="ARBA00011738"/>
    </source>
</evidence>
<dbReference type="Gene3D" id="1.20.140.10">
    <property type="entry name" value="Butyryl-CoA Dehydrogenase, subunit A, domain 3"/>
    <property type="match status" value="1"/>
</dbReference>
<comment type="cofactor">
    <cofactor evidence="1 7">
        <name>FAD</name>
        <dbReference type="ChEBI" id="CHEBI:57692"/>
    </cofactor>
</comment>
<dbReference type="Gene3D" id="1.10.540.10">
    <property type="entry name" value="Acyl-CoA dehydrogenase/oxidase, N-terminal domain"/>
    <property type="match status" value="1"/>
</dbReference>
<accession>A0ABW6VI90</accession>
<organism evidence="11 12">
    <name type="scientific">Microtetraspora fusca</name>
    <dbReference type="NCBI Taxonomy" id="1997"/>
    <lineage>
        <taxon>Bacteria</taxon>
        <taxon>Bacillati</taxon>
        <taxon>Actinomycetota</taxon>
        <taxon>Actinomycetes</taxon>
        <taxon>Streptosporangiales</taxon>
        <taxon>Streptosporangiaceae</taxon>
        <taxon>Microtetraspora</taxon>
    </lineage>
</organism>
<evidence type="ECO:0000256" key="2">
    <source>
        <dbReference type="ARBA" id="ARBA00009347"/>
    </source>
</evidence>
<dbReference type="InterPro" id="IPR037069">
    <property type="entry name" value="AcylCoA_DH/ox_N_sf"/>
</dbReference>
<dbReference type="InterPro" id="IPR046373">
    <property type="entry name" value="Acyl-CoA_Oxase/DH_mid-dom_sf"/>
</dbReference>
<dbReference type="EMBL" id="JBIAXI010000026">
    <property type="protein sequence ID" value="MFF4777847.1"/>
    <property type="molecule type" value="Genomic_DNA"/>
</dbReference>
<comment type="subunit">
    <text evidence="3">Homodimer.</text>
</comment>
<comment type="caution">
    <text evidence="11">The sequence shown here is derived from an EMBL/GenBank/DDBJ whole genome shotgun (WGS) entry which is preliminary data.</text>
</comment>
<evidence type="ECO:0000256" key="5">
    <source>
        <dbReference type="ARBA" id="ARBA00022827"/>
    </source>
</evidence>
<keyword evidence="5 7" id="KW-0274">FAD</keyword>
<name>A0ABW6VI90_MICFU</name>
<feature type="domain" description="Acyl-CoA dehydrogenase/oxidase N-terminal" evidence="10">
    <location>
        <begin position="11"/>
        <end position="126"/>
    </location>
</feature>
<evidence type="ECO:0000313" key="11">
    <source>
        <dbReference type="EMBL" id="MFF4777847.1"/>
    </source>
</evidence>
<dbReference type="Pfam" id="PF02770">
    <property type="entry name" value="Acyl-CoA_dh_M"/>
    <property type="match status" value="1"/>
</dbReference>
<dbReference type="Proteomes" id="UP001602119">
    <property type="component" value="Unassembled WGS sequence"/>
</dbReference>
<dbReference type="InterPro" id="IPR009075">
    <property type="entry name" value="AcylCo_DH/oxidase_C"/>
</dbReference>
<dbReference type="Gene3D" id="2.40.110.10">
    <property type="entry name" value="Butyryl-CoA Dehydrogenase, subunit A, domain 2"/>
    <property type="match status" value="1"/>
</dbReference>
<keyword evidence="12" id="KW-1185">Reference proteome</keyword>
<reference evidence="11 12" key="1">
    <citation type="submission" date="2024-10" db="EMBL/GenBank/DDBJ databases">
        <title>The Natural Products Discovery Center: Release of the First 8490 Sequenced Strains for Exploring Actinobacteria Biosynthetic Diversity.</title>
        <authorList>
            <person name="Kalkreuter E."/>
            <person name="Kautsar S.A."/>
            <person name="Yang D."/>
            <person name="Bader C.D."/>
            <person name="Teijaro C.N."/>
            <person name="Fluegel L."/>
            <person name="Davis C.M."/>
            <person name="Simpson J.R."/>
            <person name="Lauterbach L."/>
            <person name="Steele A.D."/>
            <person name="Gui C."/>
            <person name="Meng S."/>
            <person name="Li G."/>
            <person name="Viehrig K."/>
            <person name="Ye F."/>
            <person name="Su P."/>
            <person name="Kiefer A.F."/>
            <person name="Nichols A."/>
            <person name="Cepeda A.J."/>
            <person name="Yan W."/>
            <person name="Fan B."/>
            <person name="Jiang Y."/>
            <person name="Adhikari A."/>
            <person name="Zheng C.-J."/>
            <person name="Schuster L."/>
            <person name="Cowan T.M."/>
            <person name="Smanski M.J."/>
            <person name="Chevrette M.G."/>
            <person name="De Carvalho L.P.S."/>
            <person name="Shen B."/>
        </authorList>
    </citation>
    <scope>NUCLEOTIDE SEQUENCE [LARGE SCALE GENOMIC DNA]</scope>
    <source>
        <strain evidence="11 12">NPDC001281</strain>
    </source>
</reference>
<feature type="domain" description="Acyl-CoA oxidase/dehydrogenase middle" evidence="9">
    <location>
        <begin position="131"/>
        <end position="233"/>
    </location>
</feature>
<feature type="domain" description="Acyl-CoA dehydrogenase/oxidase C-terminal" evidence="8">
    <location>
        <begin position="245"/>
        <end position="394"/>
    </location>
</feature>
<dbReference type="InterPro" id="IPR050741">
    <property type="entry name" value="Acyl-CoA_dehydrogenase"/>
</dbReference>
<keyword evidence="4 7" id="KW-0285">Flavoprotein</keyword>